<comment type="caution">
    <text evidence="1">The sequence shown here is derived from an EMBL/GenBank/DDBJ whole genome shotgun (WGS) entry which is preliminary data.</text>
</comment>
<dbReference type="EMBL" id="BARW01037713">
    <property type="protein sequence ID" value="GAJ17557.1"/>
    <property type="molecule type" value="Genomic_DNA"/>
</dbReference>
<dbReference type="AlphaFoldDB" id="X1VGX0"/>
<reference evidence="1" key="1">
    <citation type="journal article" date="2014" name="Front. Microbiol.">
        <title>High frequency of phylogenetically diverse reductive dehalogenase-homologous genes in deep subseafloor sedimentary metagenomes.</title>
        <authorList>
            <person name="Kawai M."/>
            <person name="Futagami T."/>
            <person name="Toyoda A."/>
            <person name="Takaki Y."/>
            <person name="Nishi S."/>
            <person name="Hori S."/>
            <person name="Arai W."/>
            <person name="Tsubouchi T."/>
            <person name="Morono Y."/>
            <person name="Uchiyama I."/>
            <person name="Ito T."/>
            <person name="Fujiyama A."/>
            <person name="Inagaki F."/>
            <person name="Takami H."/>
        </authorList>
    </citation>
    <scope>NUCLEOTIDE SEQUENCE</scope>
    <source>
        <strain evidence="1">Expedition CK06-06</strain>
    </source>
</reference>
<evidence type="ECO:0000313" key="1">
    <source>
        <dbReference type="EMBL" id="GAJ17557.1"/>
    </source>
</evidence>
<feature type="non-terminal residue" evidence="1">
    <location>
        <position position="40"/>
    </location>
</feature>
<proteinExistence type="predicted"/>
<accession>X1VGX0</accession>
<organism evidence="1">
    <name type="scientific">marine sediment metagenome</name>
    <dbReference type="NCBI Taxonomy" id="412755"/>
    <lineage>
        <taxon>unclassified sequences</taxon>
        <taxon>metagenomes</taxon>
        <taxon>ecological metagenomes</taxon>
    </lineage>
</organism>
<gene>
    <name evidence="1" type="ORF">S12H4_58138</name>
</gene>
<protein>
    <submittedName>
        <fullName evidence="1">Uncharacterized protein</fullName>
    </submittedName>
</protein>
<name>X1VGX0_9ZZZZ</name>
<sequence length="40" mass="4317">MEGAALNIIETIIIEANAVHKPEIAKEITFVRSIGNPLSL</sequence>